<dbReference type="SUPFAM" id="SSF143422">
    <property type="entry name" value="Transposase IS200-like"/>
    <property type="match status" value="1"/>
</dbReference>
<dbReference type="PANTHER" id="PTHR34322:SF2">
    <property type="entry name" value="TRANSPOSASE IS200-LIKE DOMAIN-CONTAINING PROTEIN"/>
    <property type="match status" value="1"/>
</dbReference>
<feature type="compositionally biased region" description="Basic residues" evidence="1">
    <location>
        <begin position="218"/>
        <end position="227"/>
    </location>
</feature>
<gene>
    <name evidence="3" type="ORF">NCCP691_34680</name>
</gene>
<feature type="domain" description="Transposase IS200-like" evidence="2">
    <location>
        <begin position="9"/>
        <end position="124"/>
    </location>
</feature>
<dbReference type="InterPro" id="IPR002686">
    <property type="entry name" value="Transposase_17"/>
</dbReference>
<protein>
    <recommendedName>
        <fullName evidence="2">Transposase IS200-like domain-containing protein</fullName>
    </recommendedName>
</protein>
<comment type="caution">
    <text evidence="3">The sequence shown here is derived from an EMBL/GenBank/DDBJ whole genome shotgun (WGS) entry which is preliminary data.</text>
</comment>
<dbReference type="EMBL" id="BPMK01000017">
    <property type="protein sequence ID" value="GIZ53454.1"/>
    <property type="molecule type" value="Genomic_DNA"/>
</dbReference>
<evidence type="ECO:0000259" key="2">
    <source>
        <dbReference type="SMART" id="SM01321"/>
    </source>
</evidence>
<evidence type="ECO:0000313" key="4">
    <source>
        <dbReference type="Proteomes" id="UP000887222"/>
    </source>
</evidence>
<reference evidence="3 4" key="1">
    <citation type="journal article" date="2022" name="Int. J. Syst. Evol. Microbiol.">
        <title>Noviherbaspirillum aridicola sp. nov., isolated from an arid soil in Pakistan.</title>
        <authorList>
            <person name="Khan I.U."/>
            <person name="Saqib M."/>
            <person name="Amin A."/>
            <person name="Hussain F."/>
            <person name="Li L."/>
            <person name="Liu Y.H."/>
            <person name="Fang B.Z."/>
            <person name="Ahmed I."/>
            <person name="Li W.J."/>
        </authorList>
    </citation>
    <scope>NUCLEOTIDE SEQUENCE [LARGE SCALE GENOMIC DNA]</scope>
    <source>
        <strain evidence="3 4">NCCP-691</strain>
    </source>
</reference>
<dbReference type="RefSeq" id="WP_220809870.1">
    <property type="nucleotide sequence ID" value="NZ_BPMK01000017.1"/>
</dbReference>
<dbReference type="Proteomes" id="UP000887222">
    <property type="component" value="Unassembled WGS sequence"/>
</dbReference>
<dbReference type="SMART" id="SM01321">
    <property type="entry name" value="Y1_Tnp"/>
    <property type="match status" value="1"/>
</dbReference>
<evidence type="ECO:0000256" key="1">
    <source>
        <dbReference type="SAM" id="MobiDB-lite"/>
    </source>
</evidence>
<dbReference type="PANTHER" id="PTHR34322">
    <property type="entry name" value="TRANSPOSASE, Y1_TNP DOMAIN-CONTAINING"/>
    <property type="match status" value="1"/>
</dbReference>
<dbReference type="Pfam" id="PF01797">
    <property type="entry name" value="Y1_Tnp"/>
    <property type="match status" value="1"/>
</dbReference>
<name>A0ABQ4Q8R8_9BURK</name>
<proteinExistence type="predicted"/>
<feature type="region of interest" description="Disordered" evidence="1">
    <location>
        <begin position="209"/>
        <end position="234"/>
    </location>
</feature>
<organism evidence="3 4">
    <name type="scientific">Noviherbaspirillum aridicola</name>
    <dbReference type="NCBI Taxonomy" id="2849687"/>
    <lineage>
        <taxon>Bacteria</taxon>
        <taxon>Pseudomonadati</taxon>
        <taxon>Pseudomonadota</taxon>
        <taxon>Betaproteobacteria</taxon>
        <taxon>Burkholderiales</taxon>
        <taxon>Oxalobacteraceae</taxon>
        <taxon>Noviherbaspirillum</taxon>
    </lineage>
</organism>
<keyword evidence="4" id="KW-1185">Reference proteome</keyword>
<dbReference type="Gene3D" id="3.30.70.1290">
    <property type="entry name" value="Transposase IS200-like"/>
    <property type="match status" value="1"/>
</dbReference>
<dbReference type="InterPro" id="IPR036515">
    <property type="entry name" value="Transposase_17_sf"/>
</dbReference>
<accession>A0ABQ4Q8R8</accession>
<evidence type="ECO:0000313" key="3">
    <source>
        <dbReference type="EMBL" id="GIZ53454.1"/>
    </source>
</evidence>
<sequence>MARLPRLVAPDQPHHVIQSGIDGLTIFRDDEDHQAFLRFLRDAARQFGLAVHAYVLLPGRVHLLATPRQSDTLGRVMQWVGRQYVPYFNARYGRSGTLWQSRYKATVVESERYFLLCSKYVEALPMLENLVASPEDYRWSSCGHHAGVRSDPLITDHPLFWALGNTPFEREAAYRAVLEQIPTASETRLIDEATRKGWALGSEQFKAGLSRQLSRRVAPAKRGRPRKVSADAPG</sequence>